<protein>
    <submittedName>
        <fullName evidence="1">Uncharacterized protein</fullName>
    </submittedName>
</protein>
<dbReference type="RefSeq" id="WP_230777777.1">
    <property type="nucleotide sequence ID" value="NZ_JAJNCT010000021.1"/>
</dbReference>
<comment type="caution">
    <text evidence="1">The sequence shown here is derived from an EMBL/GenBank/DDBJ whole genome shotgun (WGS) entry which is preliminary data.</text>
</comment>
<dbReference type="Proteomes" id="UP001199260">
    <property type="component" value="Unassembled WGS sequence"/>
</dbReference>
<reference evidence="1 2" key="1">
    <citation type="submission" date="2021-11" db="EMBL/GenBank/DDBJ databases">
        <title>Genome sequence.</title>
        <authorList>
            <person name="Sun Q."/>
        </authorList>
    </citation>
    <scope>NUCLEOTIDE SEQUENCE [LARGE SCALE GENOMIC DNA]</scope>
    <source>
        <strain evidence="1 2">KCTC 12005</strain>
    </source>
</reference>
<evidence type="ECO:0000313" key="1">
    <source>
        <dbReference type="EMBL" id="MCD2166755.1"/>
    </source>
</evidence>
<sequence>MLCDTSGHGHGTVRLIFEPQSPLHFRPGQTLRVLLPGGCGPEILITSLPGSASVMHGKLLLAQGESLPAQFGPDAAFGWMFQVCLRHKIHPN</sequence>
<proteinExistence type="predicted"/>
<dbReference type="EMBL" id="JAJNCT010000021">
    <property type="protein sequence ID" value="MCD2166755.1"/>
    <property type="molecule type" value="Genomic_DNA"/>
</dbReference>
<gene>
    <name evidence="1" type="ORF">LPW39_16650</name>
</gene>
<evidence type="ECO:0000313" key="2">
    <source>
        <dbReference type="Proteomes" id="UP001199260"/>
    </source>
</evidence>
<organism evidence="1 2">
    <name type="scientific">Comamonas koreensis</name>
    <dbReference type="NCBI Taxonomy" id="160825"/>
    <lineage>
        <taxon>Bacteria</taxon>
        <taxon>Pseudomonadati</taxon>
        <taxon>Pseudomonadota</taxon>
        <taxon>Betaproteobacteria</taxon>
        <taxon>Burkholderiales</taxon>
        <taxon>Comamonadaceae</taxon>
        <taxon>Comamonas</taxon>
    </lineage>
</organism>
<dbReference type="AlphaFoldDB" id="A0AAW4Y070"/>
<keyword evidence="2" id="KW-1185">Reference proteome</keyword>
<accession>A0AAW4Y070</accession>
<name>A0AAW4Y070_9BURK</name>